<dbReference type="PROSITE" id="PS51257">
    <property type="entry name" value="PROKAR_LIPOPROTEIN"/>
    <property type="match status" value="1"/>
</dbReference>
<protein>
    <recommendedName>
        <fullName evidence="3">MORN repeat variant</fullName>
    </recommendedName>
</protein>
<accession>A0A1T5LTT4</accession>
<evidence type="ECO:0000313" key="1">
    <source>
        <dbReference type="EMBL" id="SKC79009.1"/>
    </source>
</evidence>
<evidence type="ECO:0000313" key="2">
    <source>
        <dbReference type="Proteomes" id="UP000190961"/>
    </source>
</evidence>
<name>A0A1T5LTT4_9BACT</name>
<dbReference type="AlphaFoldDB" id="A0A1T5LTT4"/>
<evidence type="ECO:0008006" key="3">
    <source>
        <dbReference type="Google" id="ProtNLM"/>
    </source>
</evidence>
<keyword evidence="2" id="KW-1185">Reference proteome</keyword>
<dbReference type="Proteomes" id="UP000190961">
    <property type="component" value="Unassembled WGS sequence"/>
</dbReference>
<dbReference type="EMBL" id="FUZU01000002">
    <property type="protein sequence ID" value="SKC79009.1"/>
    <property type="molecule type" value="Genomic_DNA"/>
</dbReference>
<sequence>MRSFILIVIVVFVFSCGAEEHYFKKSLSKAEKTYLRDNVTLIKRFSGKSNWYKQYWKGNLIVKNTEKGFDIRQIGEWRQTSKDGQELYTITNFDEFGYVIDERILGYEGMPPTGETNCKKDTVNGQIRLTCEYTNRYSNGQLKEQGKKIIINDQAKKEGRWEYYSEAGVIQSVVEYKNDKPVR</sequence>
<organism evidence="1 2">
    <name type="scientific">Ohtaekwangia koreensis</name>
    <dbReference type="NCBI Taxonomy" id="688867"/>
    <lineage>
        <taxon>Bacteria</taxon>
        <taxon>Pseudomonadati</taxon>
        <taxon>Bacteroidota</taxon>
        <taxon>Cytophagia</taxon>
        <taxon>Cytophagales</taxon>
        <taxon>Fulvivirgaceae</taxon>
        <taxon>Ohtaekwangia</taxon>
    </lineage>
</organism>
<gene>
    <name evidence="1" type="ORF">SAMN05660236_3855</name>
</gene>
<proteinExistence type="predicted"/>
<reference evidence="1 2" key="1">
    <citation type="submission" date="2017-02" db="EMBL/GenBank/DDBJ databases">
        <authorList>
            <person name="Peterson S.W."/>
        </authorList>
    </citation>
    <scope>NUCLEOTIDE SEQUENCE [LARGE SCALE GENOMIC DNA]</scope>
    <source>
        <strain evidence="1 2">DSM 25262</strain>
    </source>
</reference>